<dbReference type="Gene3D" id="3.10.180.10">
    <property type="entry name" value="2,3-Dihydroxybiphenyl 1,2-Dioxygenase, domain 1"/>
    <property type="match status" value="1"/>
</dbReference>
<sequence>MHYLFISSCQEKNMVPKSAVLRIARPTDNLSEITEMYIEGLGFQLLGAFEDHDGFDGSILGHSLHNYHLEFTCQRGSSVGRAPAKDHLLVFYLPDHAVWKGCCEAMSRAGFASVNSCNPYWDVAGKTFEDIDGYRVVLQNREWTT</sequence>
<proteinExistence type="predicted"/>
<comment type="caution">
    <text evidence="3">The sequence shown here is derived from an EMBL/GenBank/DDBJ whole genome shotgun (WGS) entry which is preliminary data.</text>
</comment>
<organism evidence="3 4">
    <name type="scientific">Modicisalibacter tunisiensis</name>
    <dbReference type="NCBI Taxonomy" id="390637"/>
    <lineage>
        <taxon>Bacteria</taxon>
        <taxon>Pseudomonadati</taxon>
        <taxon>Pseudomonadota</taxon>
        <taxon>Gammaproteobacteria</taxon>
        <taxon>Oceanospirillales</taxon>
        <taxon>Halomonadaceae</taxon>
        <taxon>Modicisalibacter</taxon>
    </lineage>
</organism>
<dbReference type="Pfam" id="PF22658">
    <property type="entry name" value="YycE-like_N"/>
    <property type="match status" value="1"/>
</dbReference>
<protein>
    <recommendedName>
        <fullName evidence="5">VOC family protein</fullName>
    </recommendedName>
</protein>
<keyword evidence="4" id="KW-1185">Reference proteome</keyword>
<dbReference type="EMBL" id="JAGXFD010000001">
    <property type="protein sequence ID" value="MBZ9568612.1"/>
    <property type="molecule type" value="Genomic_DNA"/>
</dbReference>
<dbReference type="InterPro" id="IPR029068">
    <property type="entry name" value="Glyas_Bleomycin-R_OHBP_Dase"/>
</dbReference>
<evidence type="ECO:0000313" key="4">
    <source>
        <dbReference type="Proteomes" id="UP001319883"/>
    </source>
</evidence>
<reference evidence="3 4" key="1">
    <citation type="submission" date="2021-05" db="EMBL/GenBank/DDBJ databases">
        <title>Petroleum and Energy Research Collection (APPE): ex situ preservation of microbial diversity associated with the oil industry and exploitation of its biotechnological potential.</title>
        <authorList>
            <person name="Paixao C.T.M."/>
            <person name="Gomes M.B."/>
            <person name="Oliveira V.M."/>
        </authorList>
    </citation>
    <scope>NUCLEOTIDE SEQUENCE [LARGE SCALE GENOMIC DNA]</scope>
    <source>
        <strain evidence="3 4">LIT2</strain>
    </source>
</reference>
<evidence type="ECO:0000313" key="3">
    <source>
        <dbReference type="EMBL" id="MBZ9568612.1"/>
    </source>
</evidence>
<gene>
    <name evidence="3" type="ORF">KGQ91_13120</name>
</gene>
<dbReference type="Proteomes" id="UP001319883">
    <property type="component" value="Unassembled WGS sequence"/>
</dbReference>
<accession>A0ABS7X3N9</accession>
<evidence type="ECO:0008006" key="5">
    <source>
        <dbReference type="Google" id="ProtNLM"/>
    </source>
</evidence>
<name>A0ABS7X3N9_9GAMM</name>
<dbReference type="InterPro" id="IPR058998">
    <property type="entry name" value="YycE-like_N"/>
</dbReference>
<evidence type="ECO:0000259" key="2">
    <source>
        <dbReference type="Pfam" id="PF22659"/>
    </source>
</evidence>
<dbReference type="SUPFAM" id="SSF54593">
    <property type="entry name" value="Glyoxalase/Bleomycin resistance protein/Dihydroxybiphenyl dioxygenase"/>
    <property type="match status" value="1"/>
</dbReference>
<dbReference type="Pfam" id="PF22659">
    <property type="entry name" value="YycE-like_C"/>
    <property type="match status" value="1"/>
</dbReference>
<evidence type="ECO:0000259" key="1">
    <source>
        <dbReference type="Pfam" id="PF22658"/>
    </source>
</evidence>
<dbReference type="InterPro" id="IPR058997">
    <property type="entry name" value="YycE-like_C"/>
</dbReference>
<feature type="domain" description="YycE-like C-terminal" evidence="2">
    <location>
        <begin position="86"/>
        <end position="140"/>
    </location>
</feature>
<feature type="domain" description="YycE-like N-terminal" evidence="1">
    <location>
        <begin position="21"/>
        <end position="72"/>
    </location>
</feature>
<dbReference type="RefSeq" id="WP_224414790.1">
    <property type="nucleotide sequence ID" value="NZ_JAGXFC010000001.1"/>
</dbReference>